<keyword evidence="2" id="KW-1185">Reference proteome</keyword>
<evidence type="ECO:0000313" key="1">
    <source>
        <dbReference type="EMBL" id="KAI0042792.1"/>
    </source>
</evidence>
<protein>
    <submittedName>
        <fullName evidence="1">Uncharacterized protein</fullName>
    </submittedName>
</protein>
<sequence>GSVGESESRLNFAKNRVAFAFRHHRLSICAAAMTEYVAVSGGVVSGIGKGVIGTPCPRSSSCTVQPVPTSLFDRSAAQGDRSQGHYDQNRPLHERRCGHDASDGAR</sequence>
<reference evidence="1" key="2">
    <citation type="journal article" date="2022" name="New Phytol.">
        <title>Evolutionary transition to the ectomycorrhizal habit in the genomes of a hyperdiverse lineage of mushroom-forming fungi.</title>
        <authorList>
            <person name="Looney B."/>
            <person name="Miyauchi S."/>
            <person name="Morin E."/>
            <person name="Drula E."/>
            <person name="Courty P.E."/>
            <person name="Kohler A."/>
            <person name="Kuo A."/>
            <person name="LaButti K."/>
            <person name="Pangilinan J."/>
            <person name="Lipzen A."/>
            <person name="Riley R."/>
            <person name="Andreopoulos W."/>
            <person name="He G."/>
            <person name="Johnson J."/>
            <person name="Nolan M."/>
            <person name="Tritt A."/>
            <person name="Barry K.W."/>
            <person name="Grigoriev I.V."/>
            <person name="Nagy L.G."/>
            <person name="Hibbett D."/>
            <person name="Henrissat B."/>
            <person name="Matheny P.B."/>
            <person name="Labbe J."/>
            <person name="Martin F.M."/>
        </authorList>
    </citation>
    <scope>NUCLEOTIDE SEQUENCE</scope>
    <source>
        <strain evidence="1">FP105234-sp</strain>
    </source>
</reference>
<reference evidence="1" key="1">
    <citation type="submission" date="2021-02" db="EMBL/GenBank/DDBJ databases">
        <authorList>
            <consortium name="DOE Joint Genome Institute"/>
            <person name="Ahrendt S."/>
            <person name="Looney B.P."/>
            <person name="Miyauchi S."/>
            <person name="Morin E."/>
            <person name="Drula E."/>
            <person name="Courty P.E."/>
            <person name="Chicoki N."/>
            <person name="Fauchery L."/>
            <person name="Kohler A."/>
            <person name="Kuo A."/>
            <person name="Labutti K."/>
            <person name="Pangilinan J."/>
            <person name="Lipzen A."/>
            <person name="Riley R."/>
            <person name="Andreopoulos W."/>
            <person name="He G."/>
            <person name="Johnson J."/>
            <person name="Barry K.W."/>
            <person name="Grigoriev I.V."/>
            <person name="Nagy L."/>
            <person name="Hibbett D."/>
            <person name="Henrissat B."/>
            <person name="Matheny P.B."/>
            <person name="Labbe J."/>
            <person name="Martin F."/>
        </authorList>
    </citation>
    <scope>NUCLEOTIDE SEQUENCE</scope>
    <source>
        <strain evidence="1">FP105234-sp</strain>
    </source>
</reference>
<feature type="non-terminal residue" evidence="1">
    <location>
        <position position="1"/>
    </location>
</feature>
<proteinExistence type="predicted"/>
<evidence type="ECO:0000313" key="2">
    <source>
        <dbReference type="Proteomes" id="UP000814033"/>
    </source>
</evidence>
<name>A0ACB8RFX3_9AGAM</name>
<accession>A0ACB8RFX3</accession>
<organism evidence="1 2">
    <name type="scientific">Auriscalpium vulgare</name>
    <dbReference type="NCBI Taxonomy" id="40419"/>
    <lineage>
        <taxon>Eukaryota</taxon>
        <taxon>Fungi</taxon>
        <taxon>Dikarya</taxon>
        <taxon>Basidiomycota</taxon>
        <taxon>Agaricomycotina</taxon>
        <taxon>Agaricomycetes</taxon>
        <taxon>Russulales</taxon>
        <taxon>Auriscalpiaceae</taxon>
        <taxon>Auriscalpium</taxon>
    </lineage>
</organism>
<gene>
    <name evidence="1" type="ORF">FA95DRAFT_531227</name>
</gene>
<dbReference type="Proteomes" id="UP000814033">
    <property type="component" value="Unassembled WGS sequence"/>
</dbReference>
<comment type="caution">
    <text evidence="1">The sequence shown here is derived from an EMBL/GenBank/DDBJ whole genome shotgun (WGS) entry which is preliminary data.</text>
</comment>
<dbReference type="EMBL" id="MU276047">
    <property type="protein sequence ID" value="KAI0042792.1"/>
    <property type="molecule type" value="Genomic_DNA"/>
</dbReference>